<proteinExistence type="predicted"/>
<reference evidence="3 4" key="1">
    <citation type="submission" date="2019-02" db="EMBL/GenBank/DDBJ databases">
        <title>Dyella amyloliquefaciens sp. nov., isolated from forest soil.</title>
        <authorList>
            <person name="Gao Z.-H."/>
            <person name="Qiu L.-H."/>
        </authorList>
    </citation>
    <scope>NUCLEOTIDE SEQUENCE [LARGE SCALE GENOMIC DNA]</scope>
    <source>
        <strain evidence="3 4">KACC 12747</strain>
    </source>
</reference>
<dbReference type="Gene3D" id="3.50.70.20">
    <property type="entry name" value="Cytochrome P460"/>
    <property type="match status" value="1"/>
</dbReference>
<dbReference type="EMBL" id="SJTG01000001">
    <property type="protein sequence ID" value="TCI13025.1"/>
    <property type="molecule type" value="Genomic_DNA"/>
</dbReference>
<organism evidence="3 4">
    <name type="scientific">Dyella soli</name>
    <dbReference type="NCBI Taxonomy" id="522319"/>
    <lineage>
        <taxon>Bacteria</taxon>
        <taxon>Pseudomonadati</taxon>
        <taxon>Pseudomonadota</taxon>
        <taxon>Gammaproteobacteria</taxon>
        <taxon>Lysobacterales</taxon>
        <taxon>Rhodanobacteraceae</taxon>
        <taxon>Dyella</taxon>
    </lineage>
</organism>
<evidence type="ECO:0000256" key="1">
    <source>
        <dbReference type="SAM" id="SignalP"/>
    </source>
</evidence>
<keyword evidence="4" id="KW-1185">Reference proteome</keyword>
<protein>
    <submittedName>
        <fullName evidence="3">Cytochrome C oxidase subunit III</fullName>
    </submittedName>
</protein>
<gene>
    <name evidence="3" type="ORF">EZM97_06910</name>
</gene>
<name>A0A4R0YUC6_9GAMM</name>
<dbReference type="InterPro" id="IPR038142">
    <property type="entry name" value="Cytochrome_P460_sp"/>
</dbReference>
<dbReference type="CDD" id="cd20753">
    <property type="entry name" value="cyt_P460_Mc-like"/>
    <property type="match status" value="1"/>
</dbReference>
<feature type="domain" description="Cytochrome P460" evidence="2">
    <location>
        <begin position="42"/>
        <end position="165"/>
    </location>
</feature>
<evidence type="ECO:0000313" key="3">
    <source>
        <dbReference type="EMBL" id="TCI13025.1"/>
    </source>
</evidence>
<comment type="caution">
    <text evidence="3">The sequence shown here is derived from an EMBL/GenBank/DDBJ whole genome shotgun (WGS) entry which is preliminary data.</text>
</comment>
<sequence>MKPHQLVLLAASCCSVLLASVAMAMQASPPKEASPIYGVTLPDGYRQWQLIAPAQEGAPLNELRAVLGNRTAIKAYQSGAQPFPDGTVLVKLAWKHEQSPEFESASIPGDATTVQVMVKDAKKYASTGGWGYGRFVRGKPADEAQHKTCFACHEARAKARDYVFTRYAP</sequence>
<evidence type="ECO:0000259" key="2">
    <source>
        <dbReference type="Pfam" id="PF16694"/>
    </source>
</evidence>
<feature type="signal peptide" evidence="1">
    <location>
        <begin position="1"/>
        <end position="24"/>
    </location>
</feature>
<evidence type="ECO:0000313" key="4">
    <source>
        <dbReference type="Proteomes" id="UP000291822"/>
    </source>
</evidence>
<feature type="chain" id="PRO_5020577803" evidence="1">
    <location>
        <begin position="25"/>
        <end position="169"/>
    </location>
</feature>
<keyword evidence="1" id="KW-0732">Signal</keyword>
<dbReference type="Proteomes" id="UP000291822">
    <property type="component" value="Unassembled WGS sequence"/>
</dbReference>
<dbReference type="InterPro" id="IPR032033">
    <property type="entry name" value="Cytochrome_P460"/>
</dbReference>
<dbReference type="RefSeq" id="WP_131150192.1">
    <property type="nucleotide sequence ID" value="NZ_SJTG01000001.1"/>
</dbReference>
<accession>A0A4R0YUC6</accession>
<dbReference type="AlphaFoldDB" id="A0A4R0YUC6"/>
<dbReference type="Pfam" id="PF16694">
    <property type="entry name" value="Cytochrome_P460"/>
    <property type="match status" value="1"/>
</dbReference>